<evidence type="ECO:0000313" key="6">
    <source>
        <dbReference type="Proteomes" id="UP000095280"/>
    </source>
</evidence>
<keyword evidence="3" id="KW-0963">Cytoplasm</keyword>
<dbReference type="AlphaFoldDB" id="A0A1I8F7A4"/>
<organism evidence="6 7">
    <name type="scientific">Macrostomum lignano</name>
    <dbReference type="NCBI Taxonomy" id="282301"/>
    <lineage>
        <taxon>Eukaryota</taxon>
        <taxon>Metazoa</taxon>
        <taxon>Spiralia</taxon>
        <taxon>Lophotrochozoa</taxon>
        <taxon>Platyhelminthes</taxon>
        <taxon>Rhabditophora</taxon>
        <taxon>Macrostomorpha</taxon>
        <taxon>Macrostomida</taxon>
        <taxon>Macrostomidae</taxon>
        <taxon>Macrostomum</taxon>
    </lineage>
</organism>
<dbReference type="GO" id="GO:0005737">
    <property type="term" value="C:cytoplasm"/>
    <property type="evidence" value="ECO:0007669"/>
    <property type="project" value="UniProtKB-SubCell"/>
</dbReference>
<evidence type="ECO:0000256" key="3">
    <source>
        <dbReference type="ARBA" id="ARBA00022490"/>
    </source>
</evidence>
<feature type="compositionally biased region" description="Basic and acidic residues" evidence="5">
    <location>
        <begin position="60"/>
        <end position="74"/>
    </location>
</feature>
<dbReference type="Pfam" id="PF10248">
    <property type="entry name" value="Mlf1IP"/>
    <property type="match status" value="1"/>
</dbReference>
<dbReference type="WBParaSite" id="maker-unitig_23239-snap-gene-0.1-mRNA-1">
    <property type="protein sequence ID" value="maker-unitig_23239-snap-gene-0.1-mRNA-1"/>
    <property type="gene ID" value="maker-unitig_23239-snap-gene-0.1"/>
</dbReference>
<protein>
    <submittedName>
        <fullName evidence="7">RES domain-containing protein</fullName>
    </submittedName>
</protein>
<name>A0A1I8F7A4_9PLAT</name>
<reference evidence="7" key="1">
    <citation type="submission" date="2016-11" db="UniProtKB">
        <authorList>
            <consortium name="WormBaseParasite"/>
        </authorList>
    </citation>
    <scope>IDENTIFICATION</scope>
</reference>
<evidence type="ECO:0000256" key="1">
    <source>
        <dbReference type="ARBA" id="ARBA00004496"/>
    </source>
</evidence>
<accession>A0A1I8F7A4</accession>
<feature type="compositionally biased region" description="Basic residues" evidence="5">
    <location>
        <begin position="131"/>
        <end position="140"/>
    </location>
</feature>
<dbReference type="InterPro" id="IPR019376">
    <property type="entry name" value="Myeloid_leukemia_factor"/>
</dbReference>
<comment type="subcellular location">
    <subcellularLocation>
        <location evidence="1">Cytoplasm</location>
    </subcellularLocation>
</comment>
<feature type="region of interest" description="Disordered" evidence="5">
    <location>
        <begin position="37"/>
        <end position="74"/>
    </location>
</feature>
<evidence type="ECO:0000313" key="7">
    <source>
        <dbReference type="WBParaSite" id="maker-unitig_23239-snap-gene-0.1-mRNA-1"/>
    </source>
</evidence>
<comment type="similarity">
    <text evidence="2">Belongs to the MLF family.</text>
</comment>
<sequence>MMSDAGERMLAAQEASQRPDFNGRVYSHASVYAYRSDGSGEPQVYQAVSESRAGGPGGVRETRKALKDSRSREERIALGTTSAAAGTRLRGGETPARASSRRTITMMALTRARASSFDREWTGVLLASPLKARRRRRPPRRSLSAPSGHHGRQALKVSRLCGIC</sequence>
<dbReference type="Proteomes" id="UP000095280">
    <property type="component" value="Unplaced"/>
</dbReference>
<feature type="region of interest" description="Disordered" evidence="5">
    <location>
        <begin position="131"/>
        <end position="152"/>
    </location>
</feature>
<evidence type="ECO:0000256" key="5">
    <source>
        <dbReference type="SAM" id="MobiDB-lite"/>
    </source>
</evidence>
<evidence type="ECO:0000256" key="2">
    <source>
        <dbReference type="ARBA" id="ARBA00008332"/>
    </source>
</evidence>
<keyword evidence="6" id="KW-1185">Reference proteome</keyword>
<proteinExistence type="inferred from homology"/>
<evidence type="ECO:0000256" key="4">
    <source>
        <dbReference type="ARBA" id="ARBA00022553"/>
    </source>
</evidence>
<keyword evidence="4" id="KW-0597">Phosphoprotein</keyword>